<comment type="caution">
    <text evidence="4">The sequence shown here is derived from an EMBL/GenBank/DDBJ whole genome shotgun (WGS) entry which is preliminary data.</text>
</comment>
<dbReference type="InterPro" id="IPR013408">
    <property type="entry name" value="Cas10/Csm1"/>
</dbReference>
<keyword evidence="1" id="KW-0547">Nucleotide-binding</keyword>
<organism evidence="4 5">
    <name type="scientific">Candidatus Magnetoglobus multicellularis str. Araruama</name>
    <dbReference type="NCBI Taxonomy" id="890399"/>
    <lineage>
        <taxon>Bacteria</taxon>
        <taxon>Pseudomonadati</taxon>
        <taxon>Thermodesulfobacteriota</taxon>
        <taxon>Desulfobacteria</taxon>
        <taxon>Desulfobacterales</taxon>
        <taxon>Desulfobacteraceae</taxon>
        <taxon>Candidatus Magnetoglobus</taxon>
    </lineage>
</organism>
<dbReference type="PANTHER" id="PTHR36528">
    <property type="entry name" value="CRISPR SYSTEM SINGLE-STRAND-SPECIFIC DEOXYRIBONUCLEASE CAS10/CSM1 (SUBTYPE III-A)"/>
    <property type="match status" value="1"/>
</dbReference>
<evidence type="ECO:0000259" key="3">
    <source>
        <dbReference type="PROSITE" id="PS50887"/>
    </source>
</evidence>
<sequence>MTEFDKFAEKAKGIHRLGILRMDVDNLGEIFVRGFDFLGSCDKQMGSLSRIATMSRQLNIFFSGYLNIIIQELNHKINDEKVQIIYSGGDDLFIIGSWDEIPELANIIQERFKEYCCHNPYFTLSAGISMVTGKYPIYHAAMLAGRDESRAKAIGEIFSDNQSPAQTDQTNQKNALCFMDTVIGWEDYKDVLKIKNLIEEIVNETNHRAIIEKLNTVVYSVNMFEKTKKSEKYSFDKIYELVCFQKWRWQLIYNLHRMSSKYSDDTIAQIKKLQSIILNLNNNTRLPVLSWLEMPVRWADFLTRKEGKTSDE</sequence>
<dbReference type="PROSITE" id="PS50887">
    <property type="entry name" value="GGDEF"/>
    <property type="match status" value="1"/>
</dbReference>
<feature type="domain" description="GGDEF" evidence="3">
    <location>
        <begin position="15"/>
        <end position="164"/>
    </location>
</feature>
<dbReference type="PANTHER" id="PTHR36528:SF1">
    <property type="entry name" value="CRISPR SYSTEM SINGLE-STRAND-SPECIFIC DEOXYRIBONUCLEASE CAS10_CSM1 (SUBTYPE III-A)"/>
    <property type="match status" value="1"/>
</dbReference>
<dbReference type="GO" id="GO:0051607">
    <property type="term" value="P:defense response to virus"/>
    <property type="evidence" value="ECO:0007669"/>
    <property type="project" value="UniProtKB-KW"/>
</dbReference>
<dbReference type="Pfam" id="PF22335">
    <property type="entry name" value="Cas10-Cmr2_palm2"/>
    <property type="match status" value="1"/>
</dbReference>
<protein>
    <recommendedName>
        <fullName evidence="3">GGDEF domain-containing protein</fullName>
    </recommendedName>
</protein>
<evidence type="ECO:0000256" key="2">
    <source>
        <dbReference type="ARBA" id="ARBA00023118"/>
    </source>
</evidence>
<reference evidence="5" key="1">
    <citation type="submission" date="2012-11" db="EMBL/GenBank/DDBJ databases">
        <authorList>
            <person name="Lucero-Rivera Y.E."/>
            <person name="Tovar-Ramirez D."/>
        </authorList>
    </citation>
    <scope>NUCLEOTIDE SEQUENCE [LARGE SCALE GENOMIC DNA]</scope>
    <source>
        <strain evidence="5">Araruama</strain>
    </source>
</reference>
<dbReference type="InterPro" id="IPR054767">
    <property type="entry name" value="Cas10-Cmr2_palm2"/>
</dbReference>
<dbReference type="InterPro" id="IPR043128">
    <property type="entry name" value="Rev_trsase/Diguanyl_cyclase"/>
</dbReference>
<dbReference type="Proteomes" id="UP000189670">
    <property type="component" value="Unassembled WGS sequence"/>
</dbReference>
<evidence type="ECO:0000313" key="5">
    <source>
        <dbReference type="Proteomes" id="UP000189670"/>
    </source>
</evidence>
<dbReference type="GO" id="GO:0000166">
    <property type="term" value="F:nucleotide binding"/>
    <property type="evidence" value="ECO:0007669"/>
    <property type="project" value="UniProtKB-KW"/>
</dbReference>
<evidence type="ECO:0000256" key="1">
    <source>
        <dbReference type="ARBA" id="ARBA00022741"/>
    </source>
</evidence>
<proteinExistence type="predicted"/>
<dbReference type="Gene3D" id="3.30.70.270">
    <property type="match status" value="1"/>
</dbReference>
<dbReference type="InterPro" id="IPR052117">
    <property type="entry name" value="Cas10/Csm1_subtype-III-A"/>
</dbReference>
<gene>
    <name evidence="4" type="ORF">OMM_05970</name>
</gene>
<name>A0A1V1NST1_9BACT</name>
<keyword evidence="2" id="KW-0051">Antiviral defense</keyword>
<dbReference type="NCBIfam" id="TIGR02578">
    <property type="entry name" value="cas_TM1811_Csm1"/>
    <property type="match status" value="1"/>
</dbReference>
<evidence type="ECO:0000313" key="4">
    <source>
        <dbReference type="EMBL" id="ETR65635.1"/>
    </source>
</evidence>
<dbReference type="EMBL" id="ATBP01002630">
    <property type="protein sequence ID" value="ETR65635.1"/>
    <property type="molecule type" value="Genomic_DNA"/>
</dbReference>
<accession>A0A1V1NST1</accession>
<dbReference type="InterPro" id="IPR000160">
    <property type="entry name" value="GGDEF_dom"/>
</dbReference>
<dbReference type="AlphaFoldDB" id="A0A1V1NST1"/>